<organism evidence="2 3">
    <name type="scientific">Nepenthes gracilis</name>
    <name type="common">Slender pitcher plant</name>
    <dbReference type="NCBI Taxonomy" id="150966"/>
    <lineage>
        <taxon>Eukaryota</taxon>
        <taxon>Viridiplantae</taxon>
        <taxon>Streptophyta</taxon>
        <taxon>Embryophyta</taxon>
        <taxon>Tracheophyta</taxon>
        <taxon>Spermatophyta</taxon>
        <taxon>Magnoliopsida</taxon>
        <taxon>eudicotyledons</taxon>
        <taxon>Gunneridae</taxon>
        <taxon>Pentapetalae</taxon>
        <taxon>Caryophyllales</taxon>
        <taxon>Nepenthaceae</taxon>
        <taxon>Nepenthes</taxon>
    </lineage>
</organism>
<comment type="caution">
    <text evidence="2">The sequence shown here is derived from an EMBL/GenBank/DDBJ whole genome shotgun (WGS) entry which is preliminary data.</text>
</comment>
<evidence type="ECO:0000313" key="3">
    <source>
        <dbReference type="Proteomes" id="UP001279734"/>
    </source>
</evidence>
<gene>
    <name evidence="2" type="ORF">Nepgr_018568</name>
</gene>
<dbReference type="EMBL" id="BSYO01000017">
    <property type="protein sequence ID" value="GMH16727.1"/>
    <property type="molecule type" value="Genomic_DNA"/>
</dbReference>
<name>A0AAD3SUC1_NEPGR</name>
<keyword evidence="3" id="KW-1185">Reference proteome</keyword>
<proteinExistence type="predicted"/>
<accession>A0AAD3SUC1</accession>
<keyword evidence="1" id="KW-0472">Membrane</keyword>
<evidence type="ECO:0000313" key="2">
    <source>
        <dbReference type="EMBL" id="GMH16727.1"/>
    </source>
</evidence>
<dbReference type="Proteomes" id="UP001279734">
    <property type="component" value="Unassembled WGS sequence"/>
</dbReference>
<keyword evidence="1" id="KW-0812">Transmembrane</keyword>
<feature type="transmembrane region" description="Helical" evidence="1">
    <location>
        <begin position="6"/>
        <end position="26"/>
    </location>
</feature>
<evidence type="ECO:0000256" key="1">
    <source>
        <dbReference type="SAM" id="Phobius"/>
    </source>
</evidence>
<protein>
    <submittedName>
        <fullName evidence="2">Uncharacterized protein</fullName>
    </submittedName>
</protein>
<sequence length="134" mass="14485">MLSVGAVMLMCVLYCVLAYKMINLYLKMIIRRRESESGENGGLGAGGDSGGAVRAAAAGAAVSDTCEEQGGGVREYADERCLHRRPHHHLLWPHHYLPHSYRSSHLHWLGAGSGALSGKVMQAEIQKANDEVKG</sequence>
<keyword evidence="1" id="KW-1133">Transmembrane helix</keyword>
<dbReference type="AlphaFoldDB" id="A0AAD3SUC1"/>
<reference evidence="2" key="1">
    <citation type="submission" date="2023-05" db="EMBL/GenBank/DDBJ databases">
        <title>Nepenthes gracilis genome sequencing.</title>
        <authorList>
            <person name="Fukushima K."/>
        </authorList>
    </citation>
    <scope>NUCLEOTIDE SEQUENCE</scope>
    <source>
        <strain evidence="2">SING2019-196</strain>
    </source>
</reference>